<dbReference type="InterPro" id="IPR033932">
    <property type="entry name" value="YtcJ-like"/>
</dbReference>
<evidence type="ECO:0000259" key="2">
    <source>
        <dbReference type="Pfam" id="PF07969"/>
    </source>
</evidence>
<evidence type="ECO:0000256" key="1">
    <source>
        <dbReference type="SAM" id="SignalP"/>
    </source>
</evidence>
<proteinExistence type="predicted"/>
<comment type="caution">
    <text evidence="3">The sequence shown here is derived from an EMBL/GenBank/DDBJ whole genome shotgun (WGS) entry which is preliminary data.</text>
</comment>
<dbReference type="OrthoDB" id="3501663at2759"/>
<dbReference type="SUPFAM" id="SSF51338">
    <property type="entry name" value="Composite domain of metallo-dependent hydrolases"/>
    <property type="match status" value="1"/>
</dbReference>
<dbReference type="InterPro" id="IPR032466">
    <property type="entry name" value="Metal_Hydrolase"/>
</dbReference>
<dbReference type="Gene3D" id="3.20.20.140">
    <property type="entry name" value="Metal-dependent hydrolases"/>
    <property type="match status" value="1"/>
</dbReference>
<feature type="signal peptide" evidence="1">
    <location>
        <begin position="1"/>
        <end position="31"/>
    </location>
</feature>
<dbReference type="GO" id="GO:0016810">
    <property type="term" value="F:hydrolase activity, acting on carbon-nitrogen (but not peptide) bonds"/>
    <property type="evidence" value="ECO:0007669"/>
    <property type="project" value="InterPro"/>
</dbReference>
<dbReference type="SUPFAM" id="SSF51556">
    <property type="entry name" value="Metallo-dependent hydrolases"/>
    <property type="match status" value="1"/>
</dbReference>
<evidence type="ECO:0000313" key="4">
    <source>
        <dbReference type="Proteomes" id="UP000800235"/>
    </source>
</evidence>
<organism evidence="3 4">
    <name type="scientific">Tothia fuscella</name>
    <dbReference type="NCBI Taxonomy" id="1048955"/>
    <lineage>
        <taxon>Eukaryota</taxon>
        <taxon>Fungi</taxon>
        <taxon>Dikarya</taxon>
        <taxon>Ascomycota</taxon>
        <taxon>Pezizomycotina</taxon>
        <taxon>Dothideomycetes</taxon>
        <taxon>Pleosporomycetidae</taxon>
        <taxon>Venturiales</taxon>
        <taxon>Cylindrosympodiaceae</taxon>
        <taxon>Tothia</taxon>
    </lineage>
</organism>
<dbReference type="AlphaFoldDB" id="A0A9P4U095"/>
<evidence type="ECO:0000313" key="3">
    <source>
        <dbReference type="EMBL" id="KAF2433324.1"/>
    </source>
</evidence>
<dbReference type="Gene3D" id="3.10.310.70">
    <property type="match status" value="1"/>
</dbReference>
<dbReference type="InterPro" id="IPR011059">
    <property type="entry name" value="Metal-dep_hydrolase_composite"/>
</dbReference>
<dbReference type="Pfam" id="PF07969">
    <property type="entry name" value="Amidohydro_3"/>
    <property type="match status" value="1"/>
</dbReference>
<sequence>MLSARTLCFLSSSIIAALIAFAATFSQKSSAKTYCYKSITLDSDLAKTDKAPNCFTVSADGLFSRVFYRNGVYVEKSHVIPGLWDGHGHLLQYGELLQSVNLFGVQSLNEAIERIRSYTRQHPGLGTSKEWIRGVGWDQAAFGRYPIAIANGTKADLEADSELKGKKIMIDRIDVHCIWVSQAVLDLLPNALPQVPGGEIITNPGPGVFCDNAMDIVLQYWPKPNKEKKTEFVKAAMQELNKVGLVGMHDAGVTPSDLRLYKELADTDIWTVRVYAMLECETRNTFCEEDAHILRQEDGKGSLLKSRSVKLFADGALGSWGSAMIEPYADRPSMSGSLLVNASTLSSLARTWAGIGYQVNIHAIGDLANRLAIDAMGDAYDVACPHLSAKDCQREYRFRIEHAQIIHPDDQERIFHLGIIPSIQPTHATSDFPYAEDRLGKERTQTEAYRMRSLLSLNPVLGSDFPVEPPNPFEGIFAAVTRKSPKTGMGKNGNEEGWYTEETLSLSEALRGFTTAPAHAAFMDGQAGIIRKGAFADWVVLDSPLESLDPDQLRDLQVKATWVKGRQVYRRT</sequence>
<keyword evidence="4" id="KW-1185">Reference proteome</keyword>
<dbReference type="Proteomes" id="UP000800235">
    <property type="component" value="Unassembled WGS sequence"/>
</dbReference>
<dbReference type="CDD" id="cd01300">
    <property type="entry name" value="YtcJ_like"/>
    <property type="match status" value="1"/>
</dbReference>
<dbReference type="PANTHER" id="PTHR22642:SF2">
    <property type="entry name" value="PROTEIN LONG AFTER FAR-RED 3"/>
    <property type="match status" value="1"/>
</dbReference>
<dbReference type="Gene3D" id="2.30.40.10">
    <property type="entry name" value="Urease, subunit C, domain 1"/>
    <property type="match status" value="1"/>
</dbReference>
<dbReference type="PANTHER" id="PTHR22642">
    <property type="entry name" value="IMIDAZOLONEPROPIONASE"/>
    <property type="match status" value="1"/>
</dbReference>
<name>A0A9P4U095_9PEZI</name>
<protein>
    <submittedName>
        <fullName evidence="3">Amidohydrolase family protein</fullName>
    </submittedName>
</protein>
<dbReference type="EMBL" id="MU007021">
    <property type="protein sequence ID" value="KAF2433324.1"/>
    <property type="molecule type" value="Genomic_DNA"/>
</dbReference>
<reference evidence="3" key="1">
    <citation type="journal article" date="2020" name="Stud. Mycol.">
        <title>101 Dothideomycetes genomes: a test case for predicting lifestyles and emergence of pathogens.</title>
        <authorList>
            <person name="Haridas S."/>
            <person name="Albert R."/>
            <person name="Binder M."/>
            <person name="Bloem J."/>
            <person name="Labutti K."/>
            <person name="Salamov A."/>
            <person name="Andreopoulos B."/>
            <person name="Baker S."/>
            <person name="Barry K."/>
            <person name="Bills G."/>
            <person name="Bluhm B."/>
            <person name="Cannon C."/>
            <person name="Castanera R."/>
            <person name="Culley D."/>
            <person name="Daum C."/>
            <person name="Ezra D."/>
            <person name="Gonzalez J."/>
            <person name="Henrissat B."/>
            <person name="Kuo A."/>
            <person name="Liang C."/>
            <person name="Lipzen A."/>
            <person name="Lutzoni F."/>
            <person name="Magnuson J."/>
            <person name="Mondo S."/>
            <person name="Nolan M."/>
            <person name="Ohm R."/>
            <person name="Pangilinan J."/>
            <person name="Park H.-J."/>
            <person name="Ramirez L."/>
            <person name="Alfaro M."/>
            <person name="Sun H."/>
            <person name="Tritt A."/>
            <person name="Yoshinaga Y."/>
            <person name="Zwiers L.-H."/>
            <person name="Turgeon B."/>
            <person name="Goodwin S."/>
            <person name="Spatafora J."/>
            <person name="Crous P."/>
            <person name="Grigoriev I."/>
        </authorList>
    </citation>
    <scope>NUCLEOTIDE SEQUENCE</scope>
    <source>
        <strain evidence="3">CBS 130266</strain>
    </source>
</reference>
<gene>
    <name evidence="3" type="ORF">EJ08DRAFT_658225</name>
</gene>
<dbReference type="InterPro" id="IPR013108">
    <property type="entry name" value="Amidohydro_3"/>
</dbReference>
<feature type="chain" id="PRO_5040157402" evidence="1">
    <location>
        <begin position="32"/>
        <end position="572"/>
    </location>
</feature>
<keyword evidence="1" id="KW-0732">Signal</keyword>
<feature type="domain" description="Amidohydrolase 3" evidence="2">
    <location>
        <begin position="78"/>
        <end position="569"/>
    </location>
</feature>
<accession>A0A9P4U095</accession>